<evidence type="ECO:0000313" key="1">
    <source>
        <dbReference type="EMBL" id="JAE19437.1"/>
    </source>
</evidence>
<protein>
    <submittedName>
        <fullName evidence="1">Uncharacterized protein</fullName>
    </submittedName>
</protein>
<reference evidence="1" key="2">
    <citation type="journal article" date="2015" name="Data Brief">
        <title>Shoot transcriptome of the giant reed, Arundo donax.</title>
        <authorList>
            <person name="Barrero R.A."/>
            <person name="Guerrero F.D."/>
            <person name="Moolhuijzen P."/>
            <person name="Goolsby J.A."/>
            <person name="Tidwell J."/>
            <person name="Bellgard S.E."/>
            <person name="Bellgard M.I."/>
        </authorList>
    </citation>
    <scope>NUCLEOTIDE SEQUENCE</scope>
    <source>
        <tissue evidence="1">Shoot tissue taken approximately 20 cm above the soil surface</tissue>
    </source>
</reference>
<reference evidence="1" key="1">
    <citation type="submission" date="2014-09" db="EMBL/GenBank/DDBJ databases">
        <authorList>
            <person name="Magalhaes I.L.F."/>
            <person name="Oliveira U."/>
            <person name="Santos F.R."/>
            <person name="Vidigal T.H.D.A."/>
            <person name="Brescovit A.D."/>
            <person name="Santos A.J."/>
        </authorList>
    </citation>
    <scope>NUCLEOTIDE SEQUENCE</scope>
    <source>
        <tissue evidence="1">Shoot tissue taken approximately 20 cm above the soil surface</tissue>
    </source>
</reference>
<dbReference type="AlphaFoldDB" id="A0A0A9G4J7"/>
<name>A0A0A9G4J7_ARUDO</name>
<proteinExistence type="predicted"/>
<sequence length="102" mass="11019">MTAATTTARLGNCSALARLRRSEASACKGWWSPAARSDKGRQGPGSHPRVGCSRLLGILQRPAASVGEGQRAARSRARQSLRSCRKNLTSTRKRLLTCTVRL</sequence>
<accession>A0A0A9G4J7</accession>
<dbReference type="EMBL" id="GBRH01178459">
    <property type="protein sequence ID" value="JAE19437.1"/>
    <property type="molecule type" value="Transcribed_RNA"/>
</dbReference>
<organism evidence="1">
    <name type="scientific">Arundo donax</name>
    <name type="common">Giant reed</name>
    <name type="synonym">Donax arundinaceus</name>
    <dbReference type="NCBI Taxonomy" id="35708"/>
    <lineage>
        <taxon>Eukaryota</taxon>
        <taxon>Viridiplantae</taxon>
        <taxon>Streptophyta</taxon>
        <taxon>Embryophyta</taxon>
        <taxon>Tracheophyta</taxon>
        <taxon>Spermatophyta</taxon>
        <taxon>Magnoliopsida</taxon>
        <taxon>Liliopsida</taxon>
        <taxon>Poales</taxon>
        <taxon>Poaceae</taxon>
        <taxon>PACMAD clade</taxon>
        <taxon>Arundinoideae</taxon>
        <taxon>Arundineae</taxon>
        <taxon>Arundo</taxon>
    </lineage>
</organism>